<dbReference type="EMBL" id="SJKD01000010">
    <property type="protein sequence ID" value="TCC44084.1"/>
    <property type="molecule type" value="Genomic_DNA"/>
</dbReference>
<keyword evidence="3" id="KW-0418">Kinase</keyword>
<dbReference type="InterPro" id="IPR005467">
    <property type="entry name" value="His_kinase_dom"/>
</dbReference>
<dbReference type="InterPro" id="IPR000595">
    <property type="entry name" value="cNMP-bd_dom"/>
</dbReference>
<comment type="catalytic activity">
    <reaction evidence="1">
        <text>ATP + protein L-histidine = ADP + protein N-phospho-L-histidine.</text>
        <dbReference type="EC" id="2.7.13.3"/>
    </reaction>
</comment>
<evidence type="ECO:0000256" key="1">
    <source>
        <dbReference type="ARBA" id="ARBA00000085"/>
    </source>
</evidence>
<dbReference type="PROSITE" id="PS50042">
    <property type="entry name" value="CNMP_BINDING_3"/>
    <property type="match status" value="1"/>
</dbReference>
<evidence type="ECO:0000256" key="2">
    <source>
        <dbReference type="ARBA" id="ARBA00012438"/>
    </source>
</evidence>
<dbReference type="Pfam" id="PF02518">
    <property type="entry name" value="HATPase_c"/>
    <property type="match status" value="1"/>
</dbReference>
<dbReference type="Gene3D" id="3.30.565.10">
    <property type="entry name" value="Histidine kinase-like ATPase, C-terminal domain"/>
    <property type="match status" value="1"/>
</dbReference>
<dbReference type="GO" id="GO:0005524">
    <property type="term" value="F:ATP binding"/>
    <property type="evidence" value="ECO:0007669"/>
    <property type="project" value="UniProtKB-KW"/>
</dbReference>
<dbReference type="SUPFAM" id="SSF55874">
    <property type="entry name" value="ATPase domain of HSP90 chaperone/DNA topoisomerase II/histidine kinase"/>
    <property type="match status" value="1"/>
</dbReference>
<evidence type="ECO:0000256" key="4">
    <source>
        <dbReference type="ARBA" id="ARBA00023012"/>
    </source>
</evidence>
<dbReference type="InterPro" id="IPR014710">
    <property type="entry name" value="RmlC-like_jellyroll"/>
</dbReference>
<dbReference type="SUPFAM" id="SSF51206">
    <property type="entry name" value="cAMP-binding domain-like"/>
    <property type="match status" value="1"/>
</dbReference>
<gene>
    <name evidence="7" type="ORF">E0H75_35000</name>
</gene>
<dbReference type="Gene3D" id="2.60.120.10">
    <property type="entry name" value="Jelly Rolls"/>
    <property type="match status" value="1"/>
</dbReference>
<protein>
    <recommendedName>
        <fullName evidence="2">histidine kinase</fullName>
        <ecNumber evidence="2">2.7.13.3</ecNumber>
    </recommendedName>
</protein>
<organism evidence="7 8">
    <name type="scientific">Kribbella capetownensis</name>
    <dbReference type="NCBI Taxonomy" id="1572659"/>
    <lineage>
        <taxon>Bacteria</taxon>
        <taxon>Bacillati</taxon>
        <taxon>Actinomycetota</taxon>
        <taxon>Actinomycetes</taxon>
        <taxon>Propionibacteriales</taxon>
        <taxon>Kribbellaceae</taxon>
        <taxon>Kribbella</taxon>
    </lineage>
</organism>
<dbReference type="InterPro" id="IPR004358">
    <property type="entry name" value="Sig_transdc_His_kin-like_C"/>
</dbReference>
<proteinExistence type="predicted"/>
<dbReference type="PROSITE" id="PS50109">
    <property type="entry name" value="HIS_KIN"/>
    <property type="match status" value="1"/>
</dbReference>
<keyword evidence="4" id="KW-0902">Two-component regulatory system</keyword>
<evidence type="ECO:0000313" key="8">
    <source>
        <dbReference type="Proteomes" id="UP000293342"/>
    </source>
</evidence>
<evidence type="ECO:0000256" key="3">
    <source>
        <dbReference type="ARBA" id="ARBA00022777"/>
    </source>
</evidence>
<feature type="domain" description="Cyclic nucleotide-binding" evidence="5">
    <location>
        <begin position="11"/>
        <end position="72"/>
    </location>
</feature>
<dbReference type="RefSeq" id="WP_131518006.1">
    <property type="nucleotide sequence ID" value="NZ_SJKD01000010.1"/>
</dbReference>
<keyword evidence="8" id="KW-1185">Reference proteome</keyword>
<dbReference type="Proteomes" id="UP000293342">
    <property type="component" value="Unassembled WGS sequence"/>
</dbReference>
<dbReference type="SMART" id="SM00387">
    <property type="entry name" value="HATPase_c"/>
    <property type="match status" value="1"/>
</dbReference>
<dbReference type="GO" id="GO:0004673">
    <property type="term" value="F:protein histidine kinase activity"/>
    <property type="evidence" value="ECO:0007669"/>
    <property type="project" value="UniProtKB-EC"/>
</dbReference>
<evidence type="ECO:0000313" key="7">
    <source>
        <dbReference type="EMBL" id="TCC44084.1"/>
    </source>
</evidence>
<dbReference type="AlphaFoldDB" id="A0A4R0JET4"/>
<evidence type="ECO:0000259" key="6">
    <source>
        <dbReference type="PROSITE" id="PS50109"/>
    </source>
</evidence>
<keyword evidence="7" id="KW-0067">ATP-binding</keyword>
<dbReference type="OrthoDB" id="1931120at2"/>
<sequence>MNVDDLRDLALFAGLTEAQLGELIDGSTTVPIEPGADLFHEGEPADFWWVLVDGAIALHRKIGREDTVMGKMDVPGRWAGGFRAWDDHGVYLASGRGIAQGRVLRVPTDLLRERIDVWFPLGGHLIKGVYGTARAIESTARQRDALITLGTLAAGLAHEINNPAAAASRSVSALDTACSSLLSSLRGLAGKVGEDQFGRLDSLRLELGSRAALLDPVDLADNENTISDWLADHDVERDWLIAPPLAAAGADLEWCERAADVLGDALEPGLEWVGSTLAATTLLGEVKESTRRISELVAAVRSYSQMDRGSIQTIDVTEGIDSTLVMLGHKLRDGTEVIRAYGADVPRIDAFAGELNQVWTNLIDNAVDAMDGTGTLRITTRTDGDRIVVEFTDTGPGMPPEVVARAFEPFYTTKDVGKGTGLGLDIAQRIVAEHHGGTITITSHPGQTTVAVRLPHQPTTR</sequence>
<dbReference type="PANTHER" id="PTHR43065:SF48">
    <property type="entry name" value="HISTIDINE KINASE"/>
    <property type="match status" value="1"/>
</dbReference>
<comment type="caution">
    <text evidence="7">The sequence shown here is derived from an EMBL/GenBank/DDBJ whole genome shotgun (WGS) entry which is preliminary data.</text>
</comment>
<dbReference type="GO" id="GO:0000160">
    <property type="term" value="P:phosphorelay signal transduction system"/>
    <property type="evidence" value="ECO:0007669"/>
    <property type="project" value="UniProtKB-KW"/>
</dbReference>
<dbReference type="Gene3D" id="1.10.287.130">
    <property type="match status" value="1"/>
</dbReference>
<evidence type="ECO:0000259" key="5">
    <source>
        <dbReference type="PROSITE" id="PS50042"/>
    </source>
</evidence>
<dbReference type="EC" id="2.7.13.3" evidence="2"/>
<dbReference type="InterPro" id="IPR018490">
    <property type="entry name" value="cNMP-bd_dom_sf"/>
</dbReference>
<feature type="domain" description="Histidine kinase" evidence="6">
    <location>
        <begin position="286"/>
        <end position="458"/>
    </location>
</feature>
<reference evidence="7 8" key="1">
    <citation type="submission" date="2019-02" db="EMBL/GenBank/DDBJ databases">
        <title>Kribbella capetownensis sp. nov. and Kribbella speibonae sp. nov., isolated from soil.</title>
        <authorList>
            <person name="Curtis S.M."/>
            <person name="Norton I."/>
            <person name="Everest G.J."/>
            <person name="Meyers P.R."/>
        </authorList>
    </citation>
    <scope>NUCLEOTIDE SEQUENCE [LARGE SCALE GENOMIC DNA]</scope>
    <source>
        <strain evidence="7 8">YM53</strain>
    </source>
</reference>
<accession>A0A4R0JET4</accession>
<dbReference type="CDD" id="cd00038">
    <property type="entry name" value="CAP_ED"/>
    <property type="match status" value="1"/>
</dbReference>
<keyword evidence="3" id="KW-0808">Transferase</keyword>
<keyword evidence="7" id="KW-0547">Nucleotide-binding</keyword>
<dbReference type="InterPro" id="IPR036890">
    <property type="entry name" value="HATPase_C_sf"/>
</dbReference>
<dbReference type="InterPro" id="IPR003594">
    <property type="entry name" value="HATPase_dom"/>
</dbReference>
<name>A0A4R0JET4_9ACTN</name>
<dbReference type="PANTHER" id="PTHR43065">
    <property type="entry name" value="SENSOR HISTIDINE KINASE"/>
    <property type="match status" value="1"/>
</dbReference>
<dbReference type="PRINTS" id="PR00344">
    <property type="entry name" value="BCTRLSENSOR"/>
</dbReference>